<dbReference type="GO" id="GO:0003700">
    <property type="term" value="F:DNA-binding transcription factor activity"/>
    <property type="evidence" value="ECO:0007669"/>
    <property type="project" value="InterPro"/>
</dbReference>
<dbReference type="PROSITE" id="PS01124">
    <property type="entry name" value="HTH_ARAC_FAMILY_2"/>
    <property type="match status" value="1"/>
</dbReference>
<proteinExistence type="predicted"/>
<sequence>MGALSQLLALYPVRTALDVRCQFGAPWVLDHHGTGPGIAPYHLIASGECLLEVGSEKEIALGAGDIILFPMGTPHRLHTPGPHDIHYAPRASHDRGPLPFHYNDSPGPQTRILCGQFEFDPGSARVLLSSLPELVHVKSAQSEGLAVLQQLIAMLRAETEQVRPGGRAVVSQLASALFALLMRAWVEQGAALDGLFALLADPRLRGALHAMLDAPERPWEVSELAAACNMSRATFARLFQQVARTTPAQLLTETRMAKAAALLQNGRLSAGAIGEQVGYQSEAAFNRVFKRHFGVGPGAYRKTRAPGQERA</sequence>
<reference evidence="5 6" key="1">
    <citation type="submission" date="2020-04" db="EMBL/GenBank/DDBJ databases">
        <title>Massilia sp. nov., a cold adapted bacteria isolated from Arctic soil.</title>
        <authorList>
            <person name="Son J."/>
            <person name="Ka J.-O."/>
        </authorList>
    </citation>
    <scope>NUCLEOTIDE SEQUENCE [LARGE SCALE GENOMIC DNA]</scope>
    <source>
        <strain evidence="5 6">ML15P13</strain>
    </source>
</reference>
<protein>
    <submittedName>
        <fullName evidence="5">AraC family transcriptional regulator</fullName>
    </submittedName>
</protein>
<dbReference type="SUPFAM" id="SSF46689">
    <property type="entry name" value="Homeodomain-like"/>
    <property type="match status" value="2"/>
</dbReference>
<dbReference type="PANTHER" id="PTHR46796">
    <property type="entry name" value="HTH-TYPE TRANSCRIPTIONAL ACTIVATOR RHAS-RELATED"/>
    <property type="match status" value="1"/>
</dbReference>
<keyword evidence="2" id="KW-0238">DNA-binding</keyword>
<dbReference type="RefSeq" id="WP_171080317.1">
    <property type="nucleotide sequence ID" value="NZ_JABAIV010000001.1"/>
</dbReference>
<evidence type="ECO:0000259" key="4">
    <source>
        <dbReference type="PROSITE" id="PS01124"/>
    </source>
</evidence>
<accession>A0A7Y2NY28</accession>
<evidence type="ECO:0000256" key="3">
    <source>
        <dbReference type="ARBA" id="ARBA00023163"/>
    </source>
</evidence>
<keyword evidence="3" id="KW-0804">Transcription</keyword>
<feature type="domain" description="HTH araC/xylS-type" evidence="4">
    <location>
        <begin position="205"/>
        <end position="303"/>
    </location>
</feature>
<dbReference type="Gene3D" id="2.60.120.10">
    <property type="entry name" value="Jelly Rolls"/>
    <property type="match status" value="1"/>
</dbReference>
<dbReference type="GO" id="GO:0043565">
    <property type="term" value="F:sequence-specific DNA binding"/>
    <property type="evidence" value="ECO:0007669"/>
    <property type="project" value="InterPro"/>
</dbReference>
<comment type="caution">
    <text evidence="5">The sequence shown here is derived from an EMBL/GenBank/DDBJ whole genome shotgun (WGS) entry which is preliminary data.</text>
</comment>
<dbReference type="SMART" id="SM00342">
    <property type="entry name" value="HTH_ARAC"/>
    <property type="match status" value="1"/>
</dbReference>
<keyword evidence="1" id="KW-0805">Transcription regulation</keyword>
<evidence type="ECO:0000313" key="6">
    <source>
        <dbReference type="Proteomes" id="UP000533905"/>
    </source>
</evidence>
<name>A0A7Y2NY28_9BURK</name>
<evidence type="ECO:0000256" key="1">
    <source>
        <dbReference type="ARBA" id="ARBA00023015"/>
    </source>
</evidence>
<dbReference type="PANTHER" id="PTHR46796:SF7">
    <property type="entry name" value="ARAC FAMILY TRANSCRIPTIONAL REGULATOR"/>
    <property type="match status" value="1"/>
</dbReference>
<keyword evidence="6" id="KW-1185">Reference proteome</keyword>
<dbReference type="Gene3D" id="1.10.10.60">
    <property type="entry name" value="Homeodomain-like"/>
    <property type="match status" value="2"/>
</dbReference>
<dbReference type="SUPFAM" id="SSF51182">
    <property type="entry name" value="RmlC-like cupins"/>
    <property type="match status" value="1"/>
</dbReference>
<gene>
    <name evidence="5" type="ORF">HGB41_01305</name>
</gene>
<organism evidence="5 6">
    <name type="scientific">Telluria aromaticivorans</name>
    <dbReference type="NCBI Taxonomy" id="2725995"/>
    <lineage>
        <taxon>Bacteria</taxon>
        <taxon>Pseudomonadati</taxon>
        <taxon>Pseudomonadota</taxon>
        <taxon>Betaproteobacteria</taxon>
        <taxon>Burkholderiales</taxon>
        <taxon>Oxalobacteraceae</taxon>
        <taxon>Telluria group</taxon>
        <taxon>Telluria</taxon>
    </lineage>
</organism>
<dbReference type="InterPro" id="IPR032783">
    <property type="entry name" value="AraC_lig"/>
</dbReference>
<dbReference type="Pfam" id="PF12852">
    <property type="entry name" value="Cupin_6"/>
    <property type="match status" value="1"/>
</dbReference>
<dbReference type="InterPro" id="IPR009057">
    <property type="entry name" value="Homeodomain-like_sf"/>
</dbReference>
<dbReference type="InterPro" id="IPR050204">
    <property type="entry name" value="AraC_XylS_family_regulators"/>
</dbReference>
<dbReference type="Pfam" id="PF12833">
    <property type="entry name" value="HTH_18"/>
    <property type="match status" value="1"/>
</dbReference>
<dbReference type="AlphaFoldDB" id="A0A7Y2NY28"/>
<dbReference type="InterPro" id="IPR011051">
    <property type="entry name" value="RmlC_Cupin_sf"/>
</dbReference>
<dbReference type="Proteomes" id="UP000533905">
    <property type="component" value="Unassembled WGS sequence"/>
</dbReference>
<evidence type="ECO:0000313" key="5">
    <source>
        <dbReference type="EMBL" id="NNG21643.1"/>
    </source>
</evidence>
<evidence type="ECO:0000256" key="2">
    <source>
        <dbReference type="ARBA" id="ARBA00023125"/>
    </source>
</evidence>
<dbReference type="InterPro" id="IPR014710">
    <property type="entry name" value="RmlC-like_jellyroll"/>
</dbReference>
<dbReference type="InterPro" id="IPR018060">
    <property type="entry name" value="HTH_AraC"/>
</dbReference>
<dbReference type="EMBL" id="JABAIV010000001">
    <property type="protein sequence ID" value="NNG21643.1"/>
    <property type="molecule type" value="Genomic_DNA"/>
</dbReference>